<evidence type="ECO:0000259" key="2">
    <source>
        <dbReference type="Pfam" id="PF13276"/>
    </source>
</evidence>
<dbReference type="NCBIfam" id="NF033516">
    <property type="entry name" value="transpos_IS3"/>
    <property type="match status" value="1"/>
</dbReference>
<dbReference type="GO" id="GO:0015074">
    <property type="term" value="P:DNA integration"/>
    <property type="evidence" value="ECO:0007669"/>
    <property type="project" value="InterPro"/>
</dbReference>
<dbReference type="SUPFAM" id="SSF53098">
    <property type="entry name" value="Ribonuclease H-like"/>
    <property type="match status" value="1"/>
</dbReference>
<reference evidence="4 5" key="1">
    <citation type="submission" date="2019-06" db="EMBL/GenBank/DDBJ databases">
        <authorList>
            <person name="Rodrigo-Torres L."/>
            <person name="Arahal R. D."/>
            <person name="Lucena T."/>
        </authorList>
    </citation>
    <scope>NUCLEOTIDE SEQUENCE [LARGE SCALE GENOMIC DNA]</scope>
    <source>
        <strain evidence="4 5">SW08-7</strain>
    </source>
</reference>
<reference evidence="3" key="2">
    <citation type="journal article" date="2021" name="Front. Microbiol.">
        <title>Comprehensive Comparative Genomics and Phenotyping of Methylobacterium Species.</title>
        <authorList>
            <person name="Alessa O."/>
            <person name="Ogura Y."/>
            <person name="Fujitani Y."/>
            <person name="Takami H."/>
            <person name="Hayashi T."/>
            <person name="Sahin N."/>
            <person name="Tani A."/>
        </authorList>
    </citation>
    <scope>NUCLEOTIDE SEQUENCE</scope>
    <source>
        <strain evidence="3">DSM 22415</strain>
    </source>
</reference>
<dbReference type="EMBL" id="CABFVH010000007">
    <property type="protein sequence ID" value="VUF11891.1"/>
    <property type="molecule type" value="Genomic_DNA"/>
</dbReference>
<protein>
    <recommendedName>
        <fullName evidence="7">Integrase catalytic domain-containing protein</fullName>
    </recommendedName>
</protein>
<dbReference type="Proteomes" id="UP001055303">
    <property type="component" value="Unassembled WGS sequence"/>
</dbReference>
<evidence type="ECO:0000313" key="4">
    <source>
        <dbReference type="EMBL" id="VUF11891.1"/>
    </source>
</evidence>
<dbReference type="InterPro" id="IPR036397">
    <property type="entry name" value="RNaseH_sf"/>
</dbReference>
<dbReference type="PANTHER" id="PTHR46889:SF4">
    <property type="entry name" value="TRANSPOSASE INSO FOR INSERTION SEQUENCE ELEMENT IS911B-RELATED"/>
    <property type="match status" value="1"/>
</dbReference>
<evidence type="ECO:0000313" key="6">
    <source>
        <dbReference type="Proteomes" id="UP001055303"/>
    </source>
</evidence>
<dbReference type="InterPro" id="IPR001584">
    <property type="entry name" value="Integrase_cat-core"/>
</dbReference>
<dbReference type="Pfam" id="PF00665">
    <property type="entry name" value="rve"/>
    <property type="match status" value="1"/>
</dbReference>
<keyword evidence="6" id="KW-1185">Reference proteome</keyword>
<dbReference type="Gene3D" id="3.30.420.10">
    <property type="entry name" value="Ribonuclease H-like superfamily/Ribonuclease H"/>
    <property type="match status" value="1"/>
</dbReference>
<evidence type="ECO:0000313" key="5">
    <source>
        <dbReference type="Proteomes" id="UP000401717"/>
    </source>
</evidence>
<accession>A0A564FWV5</accession>
<proteinExistence type="predicted"/>
<reference evidence="3" key="3">
    <citation type="submission" date="2021-08" db="EMBL/GenBank/DDBJ databases">
        <authorList>
            <person name="Tani A."/>
            <person name="Ola A."/>
            <person name="Ogura Y."/>
            <person name="Katsura K."/>
            <person name="Hayashi T."/>
        </authorList>
    </citation>
    <scope>NUCLEOTIDE SEQUENCE</scope>
    <source>
        <strain evidence="3">DSM 22415</strain>
    </source>
</reference>
<organism evidence="4 5">
    <name type="scientific">Methylobacterium dankookense</name>
    <dbReference type="NCBI Taxonomy" id="560405"/>
    <lineage>
        <taxon>Bacteria</taxon>
        <taxon>Pseudomonadati</taxon>
        <taxon>Pseudomonadota</taxon>
        <taxon>Alphaproteobacteria</taxon>
        <taxon>Hyphomicrobiales</taxon>
        <taxon>Methylobacteriaceae</taxon>
        <taxon>Methylobacterium</taxon>
    </lineage>
</organism>
<dbReference type="Proteomes" id="UP000401717">
    <property type="component" value="Unassembled WGS sequence"/>
</dbReference>
<feature type="domain" description="Integrase catalytic" evidence="1">
    <location>
        <begin position="123"/>
        <end position="164"/>
    </location>
</feature>
<evidence type="ECO:0008006" key="7">
    <source>
        <dbReference type="Google" id="ProtNLM"/>
    </source>
</evidence>
<dbReference type="EMBL" id="BPQI01000201">
    <property type="protein sequence ID" value="GJD59300.1"/>
    <property type="molecule type" value="Genomic_DNA"/>
</dbReference>
<gene>
    <name evidence="3" type="ORF">IFDJLNFL_5228</name>
    <name evidence="4" type="ORF">MTDSW087_01576</name>
</gene>
<dbReference type="InterPro" id="IPR012337">
    <property type="entry name" value="RNaseH-like_sf"/>
</dbReference>
<evidence type="ECO:0000259" key="1">
    <source>
        <dbReference type="Pfam" id="PF00665"/>
    </source>
</evidence>
<dbReference type="PANTHER" id="PTHR46889">
    <property type="entry name" value="TRANSPOSASE INSF FOR INSERTION SEQUENCE IS3B-RELATED"/>
    <property type="match status" value="1"/>
</dbReference>
<dbReference type="InterPro" id="IPR050900">
    <property type="entry name" value="Transposase_IS3/IS150/IS904"/>
</dbReference>
<name>A0A564FWV5_9HYPH</name>
<dbReference type="InterPro" id="IPR025948">
    <property type="entry name" value="HTH-like_dom"/>
</dbReference>
<dbReference type="AlphaFoldDB" id="A0A564FWV5"/>
<dbReference type="InterPro" id="IPR048020">
    <property type="entry name" value="Transpos_IS3"/>
</dbReference>
<dbReference type="Pfam" id="PF13276">
    <property type="entry name" value="HTH_21"/>
    <property type="match status" value="1"/>
</dbReference>
<evidence type="ECO:0000313" key="3">
    <source>
        <dbReference type="EMBL" id="GJD59300.1"/>
    </source>
</evidence>
<feature type="domain" description="HTH-like" evidence="2">
    <location>
        <begin position="43"/>
        <end position="99"/>
    </location>
</feature>
<dbReference type="GO" id="GO:0003676">
    <property type="term" value="F:nucleic acid binding"/>
    <property type="evidence" value="ECO:0007669"/>
    <property type="project" value="InterPro"/>
</dbReference>
<sequence length="234" mass="26580">MKFAFIAKHRTVWPVAWMCAALSVSRPGFHAWLTPQPSQRIRDDEAILVKARASFVASDRTYGARRVWRDVLAEGVSCGLHRIERIMRENALRARPRRRGLPKDEGERATTSPNLLDRRFAADAPNRKWIADFTYIWTAEGWLYVATVIDLFSRRVVGWSMQASCETSWRRSALGDRSLRVAVRGCAPPCGQECLLMLAIYPQSRCRSHRAGTQGQPVAGAHQGRVHDRAFQLH</sequence>